<proteinExistence type="predicted"/>
<reference evidence="2" key="1">
    <citation type="submission" date="2016-11" db="UniProtKB">
        <authorList>
            <consortium name="WormBaseParasite"/>
        </authorList>
    </citation>
    <scope>IDENTIFICATION</scope>
    <source>
        <strain evidence="2">KR3021</strain>
    </source>
</reference>
<evidence type="ECO:0000313" key="2">
    <source>
        <dbReference type="WBParaSite" id="RSKR_0000676300.1"/>
    </source>
</evidence>
<evidence type="ECO:0000313" key="1">
    <source>
        <dbReference type="Proteomes" id="UP000095286"/>
    </source>
</evidence>
<organism evidence="1 2">
    <name type="scientific">Rhabditophanes sp. KR3021</name>
    <dbReference type="NCBI Taxonomy" id="114890"/>
    <lineage>
        <taxon>Eukaryota</taxon>
        <taxon>Metazoa</taxon>
        <taxon>Ecdysozoa</taxon>
        <taxon>Nematoda</taxon>
        <taxon>Chromadorea</taxon>
        <taxon>Rhabditida</taxon>
        <taxon>Tylenchina</taxon>
        <taxon>Panagrolaimomorpha</taxon>
        <taxon>Strongyloidoidea</taxon>
        <taxon>Alloionematidae</taxon>
        <taxon>Rhabditophanes</taxon>
    </lineage>
</organism>
<sequence>MFVLLLTLFISLYFFYDLYWKRRNLPPGPTPIPILGNLHTIAHYTPGYQAYINWKNQFGPIYTYWQGSVPIVVFADYESMNEAFVKQGEKFSGREIFADWNKALRGGFTGMFFARNDLWQDTRRFALHTLRNLGFGKNILEEKVINVTIGLMEAIKADSKTGEVNIINHVNICVGSIINNLLFGYNFDGDKIEEFTKLKKILDKNTNLFQRPASLILFPFYKYVKNLPFFKQRADEIIANQNTLFEFLKRQISEHIESHNPDHEPTDFVSAFLKEMHKEENEGVVNSDFNLHQLSVILNDVWIAGMETTITTTLFGVLYMLHNDQVQDKLHTELDRVIGSNRIITTADKNDLIYTQAVINEFQRLVNLLPANLSHVCTEDAVVMGHKIMKNTIVVPQISCMLYDEKVFPNPEQFIPERWIDKDGKLKKFNEFMPFSIGKRQCLGEALSKMELFVIVANMYNNFKFIPSDPNKLPSYEKNPGISVSVKPFTVKAIERY</sequence>
<dbReference type="Proteomes" id="UP000095286">
    <property type="component" value="Unplaced"/>
</dbReference>
<protein>
    <submittedName>
        <fullName evidence="2">Cytochrome P450</fullName>
    </submittedName>
</protein>
<accession>A0AC35U365</accession>
<name>A0AC35U365_9BILA</name>
<dbReference type="WBParaSite" id="RSKR_0000676300.1">
    <property type="protein sequence ID" value="RSKR_0000676300.1"/>
    <property type="gene ID" value="RSKR_0000676300"/>
</dbReference>